<dbReference type="OrthoDB" id="1492856at2"/>
<dbReference type="EMBL" id="FNBN01000001">
    <property type="protein sequence ID" value="SDF18762.1"/>
    <property type="molecule type" value="Genomic_DNA"/>
</dbReference>
<dbReference type="SUPFAM" id="SSF48452">
    <property type="entry name" value="TPR-like"/>
    <property type="match status" value="1"/>
</dbReference>
<dbReference type="STRING" id="104663.SAMN04488121_1011067"/>
<dbReference type="InterPro" id="IPR011990">
    <property type="entry name" value="TPR-like_helical_dom_sf"/>
</dbReference>
<evidence type="ECO:0000313" key="1">
    <source>
        <dbReference type="EMBL" id="SDF18762.1"/>
    </source>
</evidence>
<sequence length="226" mass="25750">MKSYTLRITAVFILFCSCKHQLTKKEQVFKVFNQGVSLNIDAIEAQNNGNFEKAADLNRQSIARFQEAFQIDSTSPLVRNALAHSLYIDRQFKSAISVFEGDIRTNGETAMSYRELGLCKINIGEVKDGKLAIDKAFSLDTSYEIKAITIRDLEDISDLAFSYGESYEKEGQIEKGKDYKHFSVTVLTMALEYNKLDSRIEKKLLELAQQLGDKEALEYYQKVIRP</sequence>
<accession>A0A1G7J1B2</accession>
<dbReference type="Gene3D" id="1.25.40.10">
    <property type="entry name" value="Tetratricopeptide repeat domain"/>
    <property type="match status" value="1"/>
</dbReference>
<evidence type="ECO:0000313" key="2">
    <source>
        <dbReference type="Proteomes" id="UP000199045"/>
    </source>
</evidence>
<dbReference type="Proteomes" id="UP000199045">
    <property type="component" value="Unassembled WGS sequence"/>
</dbReference>
<dbReference type="PROSITE" id="PS51257">
    <property type="entry name" value="PROKAR_LIPOPROTEIN"/>
    <property type="match status" value="1"/>
</dbReference>
<protein>
    <submittedName>
        <fullName evidence="1">Uncharacterized protein</fullName>
    </submittedName>
</protein>
<gene>
    <name evidence="1" type="ORF">SAMN04488121_1011067</name>
</gene>
<reference evidence="1 2" key="1">
    <citation type="submission" date="2016-10" db="EMBL/GenBank/DDBJ databases">
        <authorList>
            <person name="de Groot N.N."/>
        </authorList>
    </citation>
    <scope>NUCLEOTIDE SEQUENCE [LARGE SCALE GENOMIC DNA]</scope>
    <source>
        <strain evidence="1 2">DSM 527</strain>
    </source>
</reference>
<proteinExistence type="predicted"/>
<dbReference type="AlphaFoldDB" id="A0A1G7J1B2"/>
<name>A0A1G7J1B2_CHIFI</name>
<organism evidence="1 2">
    <name type="scientific">Chitinophaga filiformis</name>
    <name type="common">Myxococcus filiformis</name>
    <name type="synonym">Flexibacter filiformis</name>
    <dbReference type="NCBI Taxonomy" id="104663"/>
    <lineage>
        <taxon>Bacteria</taxon>
        <taxon>Pseudomonadati</taxon>
        <taxon>Bacteroidota</taxon>
        <taxon>Chitinophagia</taxon>
        <taxon>Chitinophagales</taxon>
        <taxon>Chitinophagaceae</taxon>
        <taxon>Chitinophaga</taxon>
    </lineage>
</organism>
<dbReference type="RefSeq" id="WP_089829224.1">
    <property type="nucleotide sequence ID" value="NZ_FNBN01000001.1"/>
</dbReference>